<evidence type="ECO:0000256" key="1">
    <source>
        <dbReference type="ARBA" id="ARBA00023015"/>
    </source>
</evidence>
<dbReference type="SUPFAM" id="SSF46689">
    <property type="entry name" value="Homeodomain-like"/>
    <property type="match status" value="2"/>
</dbReference>
<evidence type="ECO:0000313" key="6">
    <source>
        <dbReference type="EMBL" id="MEK8024765.1"/>
    </source>
</evidence>
<proteinExistence type="predicted"/>
<dbReference type="InterPro" id="IPR018060">
    <property type="entry name" value="HTH_AraC"/>
</dbReference>
<dbReference type="Gene3D" id="3.40.50.880">
    <property type="match status" value="1"/>
</dbReference>
<gene>
    <name evidence="6" type="ORF">AACH11_02125</name>
</gene>
<dbReference type="PROSITE" id="PS00041">
    <property type="entry name" value="HTH_ARAC_FAMILY_1"/>
    <property type="match status" value="1"/>
</dbReference>
<name>A0ABU9B6Q9_9BURK</name>
<dbReference type="EMBL" id="JBBUTF010000002">
    <property type="protein sequence ID" value="MEK8024765.1"/>
    <property type="molecule type" value="Genomic_DNA"/>
</dbReference>
<dbReference type="Pfam" id="PF12833">
    <property type="entry name" value="HTH_18"/>
    <property type="match status" value="1"/>
</dbReference>
<dbReference type="Gene3D" id="1.10.10.60">
    <property type="entry name" value="Homeodomain-like"/>
    <property type="match status" value="2"/>
</dbReference>
<dbReference type="Proteomes" id="UP001368500">
    <property type="component" value="Unassembled WGS sequence"/>
</dbReference>
<feature type="compositionally biased region" description="Basic and acidic residues" evidence="4">
    <location>
        <begin position="333"/>
        <end position="342"/>
    </location>
</feature>
<dbReference type="CDD" id="cd03136">
    <property type="entry name" value="GATase1_AraC_ArgR_like"/>
    <property type="match status" value="1"/>
</dbReference>
<evidence type="ECO:0000256" key="2">
    <source>
        <dbReference type="ARBA" id="ARBA00023125"/>
    </source>
</evidence>
<dbReference type="InterPro" id="IPR029062">
    <property type="entry name" value="Class_I_gatase-like"/>
</dbReference>
<sequence length="431" mass="46519">MPPRPEAPPRHIGFLLLHNYSMIAFANALEVLRMANYLSRRTLYRWTVAAAPAGEAEAQGGDWPGLPVAAGVSTVDASNGLQLVQDGASLAALAHCEVVFVCGGVGVQQATTEPVRALLRRLAARGVALGALCTGTHALAAAGVLDGYRCAVHWENLAALREAHPKVQFAQEVFLIDRDRLTASGGTAPLHLMLHLVRGHHGQKLAVDISEQFIVDRMRAPTDQQRLPQPECIGPGYEHLTEAAELMAANIEEPLPLSEIAAATGVSLRQLERLFHRYYSLSPAQHYMNLRLRRARELLMHTAQPIMQITVACGFQSSSHFCKAYRALFGHAPSEDRRRDRQMPAAEATTAVRRAPRRPPVVLSHAPAPSPLPDMLGRGPVPDVPPVVAPPGVDRAAPLRAEPERRPLRRAPAPLAAALPLAAGKVLRASA</sequence>
<comment type="caution">
    <text evidence="6">The sequence shown here is derived from an EMBL/GenBank/DDBJ whole genome shotgun (WGS) entry which is preliminary data.</text>
</comment>
<feature type="compositionally biased region" description="Low complexity" evidence="4">
    <location>
        <begin position="390"/>
        <end position="400"/>
    </location>
</feature>
<keyword evidence="2" id="KW-0238">DNA-binding</keyword>
<reference evidence="6 7" key="1">
    <citation type="submission" date="2024-04" db="EMBL/GenBank/DDBJ databases">
        <title>Novel species of the genus Ideonella isolated from streams.</title>
        <authorList>
            <person name="Lu H."/>
        </authorList>
    </citation>
    <scope>NUCLEOTIDE SEQUENCE [LARGE SCALE GENOMIC DNA]</scope>
    <source>
        <strain evidence="6 7">BYS139W</strain>
    </source>
</reference>
<dbReference type="SMART" id="SM00342">
    <property type="entry name" value="HTH_ARAC"/>
    <property type="match status" value="1"/>
</dbReference>
<keyword evidence="3" id="KW-0804">Transcription</keyword>
<feature type="compositionally biased region" description="Low complexity" evidence="4">
    <location>
        <begin position="344"/>
        <end position="353"/>
    </location>
</feature>
<dbReference type="Pfam" id="PF01965">
    <property type="entry name" value="DJ-1_PfpI"/>
    <property type="match status" value="1"/>
</dbReference>
<dbReference type="InterPro" id="IPR009057">
    <property type="entry name" value="Homeodomain-like_sf"/>
</dbReference>
<protein>
    <submittedName>
        <fullName evidence="6">GlxA family transcriptional regulator</fullName>
    </submittedName>
</protein>
<keyword evidence="1" id="KW-0805">Transcription regulation</keyword>
<evidence type="ECO:0000259" key="5">
    <source>
        <dbReference type="PROSITE" id="PS01124"/>
    </source>
</evidence>
<dbReference type="PANTHER" id="PTHR43130">
    <property type="entry name" value="ARAC-FAMILY TRANSCRIPTIONAL REGULATOR"/>
    <property type="match status" value="1"/>
</dbReference>
<organism evidence="6 7">
    <name type="scientific">Pseudaquabacterium rugosum</name>
    <dbReference type="NCBI Taxonomy" id="2984194"/>
    <lineage>
        <taxon>Bacteria</taxon>
        <taxon>Pseudomonadati</taxon>
        <taxon>Pseudomonadota</taxon>
        <taxon>Betaproteobacteria</taxon>
        <taxon>Burkholderiales</taxon>
        <taxon>Sphaerotilaceae</taxon>
        <taxon>Pseudaquabacterium</taxon>
    </lineage>
</organism>
<dbReference type="RefSeq" id="WP_341372537.1">
    <property type="nucleotide sequence ID" value="NZ_JBBUTF010000002.1"/>
</dbReference>
<dbReference type="PANTHER" id="PTHR43130:SF3">
    <property type="entry name" value="HTH-TYPE TRANSCRIPTIONAL REGULATOR RV1931C"/>
    <property type="match status" value="1"/>
</dbReference>
<evidence type="ECO:0000313" key="7">
    <source>
        <dbReference type="Proteomes" id="UP001368500"/>
    </source>
</evidence>
<keyword evidence="7" id="KW-1185">Reference proteome</keyword>
<dbReference type="PROSITE" id="PS01124">
    <property type="entry name" value="HTH_ARAC_FAMILY_2"/>
    <property type="match status" value="1"/>
</dbReference>
<dbReference type="InterPro" id="IPR052158">
    <property type="entry name" value="INH-QAR"/>
</dbReference>
<evidence type="ECO:0000256" key="4">
    <source>
        <dbReference type="SAM" id="MobiDB-lite"/>
    </source>
</evidence>
<dbReference type="InterPro" id="IPR002818">
    <property type="entry name" value="DJ-1/PfpI"/>
</dbReference>
<evidence type="ECO:0000256" key="3">
    <source>
        <dbReference type="ARBA" id="ARBA00023163"/>
    </source>
</evidence>
<dbReference type="InterPro" id="IPR018062">
    <property type="entry name" value="HTH_AraC-typ_CS"/>
</dbReference>
<dbReference type="SUPFAM" id="SSF52317">
    <property type="entry name" value="Class I glutamine amidotransferase-like"/>
    <property type="match status" value="1"/>
</dbReference>
<accession>A0ABU9B6Q9</accession>
<feature type="domain" description="HTH araC/xylS-type" evidence="5">
    <location>
        <begin position="241"/>
        <end position="339"/>
    </location>
</feature>
<feature type="region of interest" description="Disordered" evidence="4">
    <location>
        <begin position="333"/>
        <end position="408"/>
    </location>
</feature>